<keyword evidence="5" id="KW-0378">Hydrolase</keyword>
<evidence type="ECO:0000256" key="5">
    <source>
        <dbReference type="ARBA" id="ARBA00022801"/>
    </source>
</evidence>
<name>A0AAC8PQ88_9BACI</name>
<sequence>MKEGASVTTRRKEDYQESLIKRSLRYLNTGFPVHFTGPPGVGKTTSALQLAKKRNRPVIFMSGHEDLSTNDLIGSFSGYKRNKLDDNYIHTVRKVEENVEESWKKGRLYEAVEQGHTVIYDEFTRTSPAVNNLFLPVLEERILPLFGTKRTASYIDVHPKFAMIFTSNPLEYSGVHPSQDALRDRMITMRFQLMEEERKHQVLASETSLKDKDISMILSIVSRAEEKKNEQGGSVRLPLMIAKVADRYQMKVSGDNPNFREVCYDILWHHEDDMSDEEFEELFSK</sequence>
<keyword evidence="3" id="KW-0963">Cytoplasm</keyword>
<proteinExistence type="inferred from homology"/>
<evidence type="ECO:0000256" key="8">
    <source>
        <dbReference type="ARBA" id="ARBA00035108"/>
    </source>
</evidence>
<comment type="similarity">
    <text evidence="2">Belongs to the CbbQ/NirQ/NorQ/GpvN family.</text>
</comment>
<dbReference type="Proteomes" id="UP000092654">
    <property type="component" value="Chromosome"/>
</dbReference>
<evidence type="ECO:0000256" key="2">
    <source>
        <dbReference type="ARBA" id="ARBA00009417"/>
    </source>
</evidence>
<evidence type="ECO:0000256" key="4">
    <source>
        <dbReference type="ARBA" id="ARBA00022741"/>
    </source>
</evidence>
<dbReference type="GO" id="GO:0005524">
    <property type="term" value="F:ATP binding"/>
    <property type="evidence" value="ECO:0007669"/>
    <property type="project" value="UniProtKB-KW"/>
</dbReference>
<dbReference type="GO" id="GO:0016887">
    <property type="term" value="F:ATP hydrolysis activity"/>
    <property type="evidence" value="ECO:0007669"/>
    <property type="project" value="InterPro"/>
</dbReference>
<accession>A0AAC8PQ88</accession>
<evidence type="ECO:0000313" key="11">
    <source>
        <dbReference type="EMBL" id="AKG03849.1"/>
    </source>
</evidence>
<dbReference type="InterPro" id="IPR011704">
    <property type="entry name" value="ATPase_dyneun-rel_AAA"/>
</dbReference>
<dbReference type="Pfam" id="PF07728">
    <property type="entry name" value="AAA_5"/>
    <property type="match status" value="1"/>
</dbReference>
<comment type="subcellular location">
    <subcellularLocation>
        <location evidence="1">Cytoplasm</location>
    </subcellularLocation>
    <subcellularLocation>
        <location evidence="8">Gas vesicle</location>
    </subcellularLocation>
</comment>
<dbReference type="SUPFAM" id="SSF52540">
    <property type="entry name" value="P-loop containing nucleoside triphosphate hydrolases"/>
    <property type="match status" value="1"/>
</dbReference>
<dbReference type="CDD" id="cd00009">
    <property type="entry name" value="AAA"/>
    <property type="match status" value="1"/>
</dbReference>
<dbReference type="KEGG" id="sje:AAV35_002990"/>
<comment type="catalytic activity">
    <reaction evidence="9">
        <text>ATP + H2O = ADP + phosphate + H(+)</text>
        <dbReference type="Rhea" id="RHEA:13065"/>
        <dbReference type="ChEBI" id="CHEBI:15377"/>
        <dbReference type="ChEBI" id="CHEBI:15378"/>
        <dbReference type="ChEBI" id="CHEBI:30616"/>
        <dbReference type="ChEBI" id="CHEBI:43474"/>
        <dbReference type="ChEBI" id="CHEBI:456216"/>
    </reaction>
</comment>
<evidence type="ECO:0000256" key="7">
    <source>
        <dbReference type="ARBA" id="ARBA00022987"/>
    </source>
</evidence>
<keyword evidence="7" id="KW-0304">Gas vesicle</keyword>
<evidence type="ECO:0000259" key="10">
    <source>
        <dbReference type="SMART" id="SM00382"/>
    </source>
</evidence>
<dbReference type="PANTHER" id="PTHR42759">
    <property type="entry name" value="MOXR FAMILY PROTEIN"/>
    <property type="match status" value="1"/>
</dbReference>
<evidence type="ECO:0000256" key="1">
    <source>
        <dbReference type="ARBA" id="ARBA00004496"/>
    </source>
</evidence>
<dbReference type="InterPro" id="IPR013462">
    <property type="entry name" value="Gas-vesicle_GvpN"/>
</dbReference>
<dbReference type="GO" id="GO:0031411">
    <property type="term" value="C:gas vesicle"/>
    <property type="evidence" value="ECO:0007669"/>
    <property type="project" value="UniProtKB-SubCell"/>
</dbReference>
<protein>
    <submittedName>
        <fullName evidence="11">Gas vesicle protein GvpN</fullName>
    </submittedName>
</protein>
<reference evidence="12" key="1">
    <citation type="submission" date="2015-06" db="EMBL/GenBank/DDBJ databases">
        <title>Salimicrobium jeotgali MJ3, isolated from Myulchi jeot, a traditional Korean fermented seafood.</title>
        <authorList>
            <person name="Kim K.H."/>
            <person name="Jeon C.O."/>
            <person name="Jin H.M."/>
        </authorList>
    </citation>
    <scope>NUCLEOTIDE SEQUENCE [LARGE SCALE GENOMIC DNA]</scope>
    <source>
        <strain evidence="12">MJ3</strain>
    </source>
</reference>
<dbReference type="AlphaFoldDB" id="A0AAC8PQ88"/>
<dbReference type="InterPro" id="IPR050764">
    <property type="entry name" value="CbbQ/NirQ/NorQ/GpvN"/>
</dbReference>
<evidence type="ECO:0000313" key="12">
    <source>
        <dbReference type="Proteomes" id="UP000092654"/>
    </source>
</evidence>
<dbReference type="GO" id="GO:0005737">
    <property type="term" value="C:cytoplasm"/>
    <property type="evidence" value="ECO:0007669"/>
    <property type="project" value="UniProtKB-SubCell"/>
</dbReference>
<evidence type="ECO:0000256" key="6">
    <source>
        <dbReference type="ARBA" id="ARBA00022840"/>
    </source>
</evidence>
<dbReference type="InterPro" id="IPR027417">
    <property type="entry name" value="P-loop_NTPase"/>
</dbReference>
<keyword evidence="4" id="KW-0547">Nucleotide-binding</keyword>
<dbReference type="EMBL" id="CP011361">
    <property type="protein sequence ID" value="AKG03849.1"/>
    <property type="molecule type" value="Genomic_DNA"/>
</dbReference>
<keyword evidence="6" id="KW-0067">ATP-binding</keyword>
<dbReference type="NCBIfam" id="TIGR02640">
    <property type="entry name" value="gas_vesic_GvpN"/>
    <property type="match status" value="1"/>
</dbReference>
<dbReference type="PANTHER" id="PTHR42759:SF1">
    <property type="entry name" value="MAGNESIUM-CHELATASE SUBUNIT CHLD"/>
    <property type="match status" value="1"/>
</dbReference>
<organism evidence="11 12">
    <name type="scientific">Salimicrobium jeotgali</name>
    <dbReference type="NCBI Taxonomy" id="1230341"/>
    <lineage>
        <taxon>Bacteria</taxon>
        <taxon>Bacillati</taxon>
        <taxon>Bacillota</taxon>
        <taxon>Bacilli</taxon>
        <taxon>Bacillales</taxon>
        <taxon>Bacillaceae</taxon>
        <taxon>Salimicrobium</taxon>
    </lineage>
</organism>
<dbReference type="GO" id="GO:0031412">
    <property type="term" value="P:gas vesicle organization"/>
    <property type="evidence" value="ECO:0007669"/>
    <property type="project" value="InterPro"/>
</dbReference>
<dbReference type="SMART" id="SM00382">
    <property type="entry name" value="AAA"/>
    <property type="match status" value="1"/>
</dbReference>
<gene>
    <name evidence="11" type="ORF">AAV35_002990</name>
</gene>
<dbReference type="Gene3D" id="3.40.50.300">
    <property type="entry name" value="P-loop containing nucleotide triphosphate hydrolases"/>
    <property type="match status" value="1"/>
</dbReference>
<evidence type="ECO:0000256" key="9">
    <source>
        <dbReference type="ARBA" id="ARBA00049360"/>
    </source>
</evidence>
<feature type="domain" description="AAA+ ATPase" evidence="10">
    <location>
        <begin position="29"/>
        <end position="193"/>
    </location>
</feature>
<dbReference type="InterPro" id="IPR003593">
    <property type="entry name" value="AAA+_ATPase"/>
</dbReference>
<evidence type="ECO:0000256" key="3">
    <source>
        <dbReference type="ARBA" id="ARBA00022490"/>
    </source>
</evidence>